<accession>A0A840AH91</accession>
<evidence type="ECO:0008006" key="4">
    <source>
        <dbReference type="Google" id="ProtNLM"/>
    </source>
</evidence>
<feature type="chain" id="PRO_5032783037" description="DUF4198 domain-containing protein" evidence="1">
    <location>
        <begin position="21"/>
        <end position="292"/>
    </location>
</feature>
<protein>
    <recommendedName>
        <fullName evidence="4">DUF4198 domain-containing protein</fullName>
    </recommendedName>
</protein>
<gene>
    <name evidence="2" type="ORF">GGR25_000549</name>
</gene>
<feature type="signal peptide" evidence="1">
    <location>
        <begin position="1"/>
        <end position="20"/>
    </location>
</feature>
<dbReference type="Proteomes" id="UP000553963">
    <property type="component" value="Unassembled WGS sequence"/>
</dbReference>
<organism evidence="2 3">
    <name type="scientific">Kaistia hirudinis</name>
    <dbReference type="NCBI Taxonomy" id="1293440"/>
    <lineage>
        <taxon>Bacteria</taxon>
        <taxon>Pseudomonadati</taxon>
        <taxon>Pseudomonadota</taxon>
        <taxon>Alphaproteobacteria</taxon>
        <taxon>Hyphomicrobiales</taxon>
        <taxon>Kaistiaceae</taxon>
        <taxon>Kaistia</taxon>
    </lineage>
</organism>
<evidence type="ECO:0000313" key="2">
    <source>
        <dbReference type="EMBL" id="MBB3929530.1"/>
    </source>
</evidence>
<dbReference type="AlphaFoldDB" id="A0A840AH91"/>
<dbReference type="RefSeq" id="WP_183397181.1">
    <property type="nucleotide sequence ID" value="NZ_JACIDS010000001.1"/>
</dbReference>
<reference evidence="2 3" key="1">
    <citation type="submission" date="2020-08" db="EMBL/GenBank/DDBJ databases">
        <title>Genomic Encyclopedia of Type Strains, Phase IV (KMG-IV): sequencing the most valuable type-strain genomes for metagenomic binning, comparative biology and taxonomic classification.</title>
        <authorList>
            <person name="Goeker M."/>
        </authorList>
    </citation>
    <scope>NUCLEOTIDE SEQUENCE [LARGE SCALE GENOMIC DNA]</scope>
    <source>
        <strain evidence="2 3">DSM 25966</strain>
    </source>
</reference>
<comment type="caution">
    <text evidence="2">The sequence shown here is derived from an EMBL/GenBank/DDBJ whole genome shotgun (WGS) entry which is preliminary data.</text>
</comment>
<sequence length="292" mass="30936">MMRWITAIVLLAAAPFAALASGKPVEIGYVESFDRPADAYVIVSDGVAKKVAILAPILNGDVIEVKDPAASITLRLVGRDDPMIISAANQGTPVTTEVPQKSFWSGLFDWTSASVEVFDEEQREQVSASIRGDDEKELSVPLLASPQTLVAGKRALAIGWPSPRTVEIRILKKGGQVVAEGRPSGGLWLTPAIDWKVGTYRIEIAAGGDTVRQTLQFIGPKKAPKLPAELSDPAAPAPLRASATAAFYAASDPAYVLEALQYVAPDARTSRPAKLLTLALIDGKRPAPPPAP</sequence>
<evidence type="ECO:0000313" key="3">
    <source>
        <dbReference type="Proteomes" id="UP000553963"/>
    </source>
</evidence>
<keyword evidence="1" id="KW-0732">Signal</keyword>
<name>A0A840AH91_9HYPH</name>
<dbReference type="EMBL" id="JACIDS010000001">
    <property type="protein sequence ID" value="MBB3929530.1"/>
    <property type="molecule type" value="Genomic_DNA"/>
</dbReference>
<evidence type="ECO:0000256" key="1">
    <source>
        <dbReference type="SAM" id="SignalP"/>
    </source>
</evidence>
<proteinExistence type="predicted"/>
<keyword evidence="3" id="KW-1185">Reference proteome</keyword>